<feature type="transmembrane region" description="Helical" evidence="5">
    <location>
        <begin position="92"/>
        <end position="112"/>
    </location>
</feature>
<protein>
    <recommendedName>
        <fullName evidence="7">Major facilitator superfamily (MFS) profile domain-containing protein</fullName>
    </recommendedName>
</protein>
<feature type="domain" description="Major facilitator superfamily (MFS) profile" evidence="7">
    <location>
        <begin position="10"/>
        <end position="160"/>
    </location>
</feature>
<evidence type="ECO:0000256" key="6">
    <source>
        <dbReference type="SAM" id="SignalP"/>
    </source>
</evidence>
<evidence type="ECO:0000256" key="2">
    <source>
        <dbReference type="ARBA" id="ARBA00022692"/>
    </source>
</evidence>
<dbReference type="GO" id="GO:0015149">
    <property type="term" value="F:hexose transmembrane transporter activity"/>
    <property type="evidence" value="ECO:0007669"/>
    <property type="project" value="TreeGrafter"/>
</dbReference>
<evidence type="ECO:0000313" key="9">
    <source>
        <dbReference type="Proteomes" id="UP000580250"/>
    </source>
</evidence>
<dbReference type="AlphaFoldDB" id="A0A6V7WRE0"/>
<reference evidence="8 9" key="1">
    <citation type="submission" date="2020-08" db="EMBL/GenBank/DDBJ databases">
        <authorList>
            <person name="Koutsovoulos G."/>
            <person name="Danchin GJ E."/>
        </authorList>
    </citation>
    <scope>NUCLEOTIDE SEQUENCE [LARGE SCALE GENOMIC DNA]</scope>
</reference>
<evidence type="ECO:0000256" key="5">
    <source>
        <dbReference type="SAM" id="Phobius"/>
    </source>
</evidence>
<evidence type="ECO:0000256" key="1">
    <source>
        <dbReference type="ARBA" id="ARBA00004141"/>
    </source>
</evidence>
<proteinExistence type="predicted"/>
<dbReference type="Pfam" id="PF00083">
    <property type="entry name" value="Sugar_tr"/>
    <property type="match status" value="1"/>
</dbReference>
<feature type="chain" id="PRO_5027594202" description="Major facilitator superfamily (MFS) profile domain-containing protein" evidence="6">
    <location>
        <begin position="26"/>
        <end position="160"/>
    </location>
</feature>
<dbReference type="InterPro" id="IPR020846">
    <property type="entry name" value="MFS_dom"/>
</dbReference>
<keyword evidence="3 5" id="KW-1133">Transmembrane helix</keyword>
<dbReference type="PROSITE" id="PS50850">
    <property type="entry name" value="MFS"/>
    <property type="match status" value="1"/>
</dbReference>
<comment type="subcellular location">
    <subcellularLocation>
        <location evidence="1">Membrane</location>
        <topology evidence="1">Multi-pass membrane protein</topology>
    </subcellularLocation>
</comment>
<feature type="signal peptide" evidence="6">
    <location>
        <begin position="1"/>
        <end position="25"/>
    </location>
</feature>
<evidence type="ECO:0000313" key="8">
    <source>
        <dbReference type="EMBL" id="CAD2189386.1"/>
    </source>
</evidence>
<evidence type="ECO:0000256" key="3">
    <source>
        <dbReference type="ARBA" id="ARBA00022989"/>
    </source>
</evidence>
<dbReference type="SUPFAM" id="SSF103473">
    <property type="entry name" value="MFS general substrate transporter"/>
    <property type="match status" value="1"/>
</dbReference>
<feature type="transmembrane region" description="Helical" evidence="5">
    <location>
        <begin position="58"/>
        <end position="80"/>
    </location>
</feature>
<keyword evidence="6" id="KW-0732">Signal</keyword>
<dbReference type="Gene3D" id="1.20.1250.20">
    <property type="entry name" value="MFS general substrate transporter like domains"/>
    <property type="match status" value="1"/>
</dbReference>
<keyword evidence="4 5" id="KW-0472">Membrane</keyword>
<organism evidence="8 9">
    <name type="scientific">Meloidogyne enterolobii</name>
    <name type="common">Root-knot nematode worm</name>
    <name type="synonym">Meloidogyne mayaguensis</name>
    <dbReference type="NCBI Taxonomy" id="390850"/>
    <lineage>
        <taxon>Eukaryota</taxon>
        <taxon>Metazoa</taxon>
        <taxon>Ecdysozoa</taxon>
        <taxon>Nematoda</taxon>
        <taxon>Chromadorea</taxon>
        <taxon>Rhabditida</taxon>
        <taxon>Tylenchina</taxon>
        <taxon>Tylenchomorpha</taxon>
        <taxon>Tylenchoidea</taxon>
        <taxon>Meloidogynidae</taxon>
        <taxon>Meloidogyninae</taxon>
        <taxon>Meloidogyne</taxon>
    </lineage>
</organism>
<dbReference type="InterPro" id="IPR005828">
    <property type="entry name" value="MFS_sugar_transport-like"/>
</dbReference>
<dbReference type="Proteomes" id="UP000580250">
    <property type="component" value="Unassembled WGS sequence"/>
</dbReference>
<feature type="transmembrane region" description="Helical" evidence="5">
    <location>
        <begin position="118"/>
        <end position="138"/>
    </location>
</feature>
<keyword evidence="2 5" id="KW-0812">Transmembrane</keyword>
<dbReference type="PANTHER" id="PTHR23503">
    <property type="entry name" value="SOLUTE CARRIER FAMILY 2"/>
    <property type="match status" value="1"/>
</dbReference>
<dbReference type="InterPro" id="IPR045263">
    <property type="entry name" value="GLUT"/>
</dbReference>
<comment type="caution">
    <text evidence="8">The sequence shown here is derived from an EMBL/GenBank/DDBJ whole genome shotgun (WGS) entry which is preliminary data.</text>
</comment>
<evidence type="ECO:0000256" key="4">
    <source>
        <dbReference type="ARBA" id="ARBA00023136"/>
    </source>
</evidence>
<gene>
    <name evidence="8" type="ORF">MENT_LOCUS42105</name>
</gene>
<sequence>MYHNPRLLSVVFFHAIFSAFGDIQASVINYMAVPLRTFFERSLQQRFGIGPNSEIFEFIYSIIASSFFGGVFIAGAIMAICMERLGRKGTSVYLRSILGILSSLAMLSAKWLDKPELFLIGHFLAGMVQTLKNVLFIYMAECAPTECRGWAVTIIGSGGD</sequence>
<dbReference type="OrthoDB" id="4142200at2759"/>
<dbReference type="EMBL" id="CAJEWN010000746">
    <property type="protein sequence ID" value="CAD2189386.1"/>
    <property type="molecule type" value="Genomic_DNA"/>
</dbReference>
<dbReference type="InterPro" id="IPR036259">
    <property type="entry name" value="MFS_trans_sf"/>
</dbReference>
<accession>A0A6V7WRE0</accession>
<dbReference type="GO" id="GO:0016020">
    <property type="term" value="C:membrane"/>
    <property type="evidence" value="ECO:0007669"/>
    <property type="project" value="UniProtKB-SubCell"/>
</dbReference>
<dbReference type="PANTHER" id="PTHR23503:SF123">
    <property type="entry name" value="MAJOR FACILITATOR SUPERFAMILY (MFS) PROFILE DOMAIN-CONTAINING PROTEIN"/>
    <property type="match status" value="1"/>
</dbReference>
<evidence type="ECO:0000259" key="7">
    <source>
        <dbReference type="PROSITE" id="PS50850"/>
    </source>
</evidence>
<name>A0A6V7WRE0_MELEN</name>